<keyword evidence="6" id="KW-1185">Reference proteome</keyword>
<evidence type="ECO:0000256" key="4">
    <source>
        <dbReference type="SAM" id="MobiDB-lite"/>
    </source>
</evidence>
<accession>A0A9P4J768</accession>
<feature type="repeat" description="TPR" evidence="3">
    <location>
        <begin position="638"/>
        <end position="671"/>
    </location>
</feature>
<keyword evidence="1" id="KW-0677">Repeat</keyword>
<name>A0A9P4J768_9PEZI</name>
<dbReference type="PROSITE" id="PS50005">
    <property type="entry name" value="TPR"/>
    <property type="match status" value="2"/>
</dbReference>
<evidence type="ECO:0000313" key="5">
    <source>
        <dbReference type="EMBL" id="KAF2154450.1"/>
    </source>
</evidence>
<protein>
    <recommendedName>
        <fullName evidence="7">TPR-like protein</fullName>
    </recommendedName>
</protein>
<dbReference type="EMBL" id="ML996084">
    <property type="protein sequence ID" value="KAF2154450.1"/>
    <property type="molecule type" value="Genomic_DNA"/>
</dbReference>
<dbReference type="SMART" id="SM00028">
    <property type="entry name" value="TPR"/>
    <property type="match status" value="2"/>
</dbReference>
<feature type="repeat" description="TPR" evidence="3">
    <location>
        <begin position="604"/>
        <end position="637"/>
    </location>
</feature>
<proteinExistence type="predicted"/>
<dbReference type="InterPro" id="IPR044244">
    <property type="entry name" value="TTC27/Emw1"/>
</dbReference>
<dbReference type="Pfam" id="PF13181">
    <property type="entry name" value="TPR_8"/>
    <property type="match status" value="1"/>
</dbReference>
<dbReference type="Gene3D" id="1.25.40.10">
    <property type="entry name" value="Tetratricopeptide repeat domain"/>
    <property type="match status" value="1"/>
</dbReference>
<dbReference type="OrthoDB" id="1936594at2759"/>
<feature type="region of interest" description="Disordered" evidence="4">
    <location>
        <begin position="551"/>
        <end position="571"/>
    </location>
</feature>
<gene>
    <name evidence="5" type="ORF">K461DRAFT_223216</name>
</gene>
<keyword evidence="2 3" id="KW-0802">TPR repeat</keyword>
<evidence type="ECO:0000256" key="2">
    <source>
        <dbReference type="ARBA" id="ARBA00022803"/>
    </source>
</evidence>
<dbReference type="InterPro" id="IPR011990">
    <property type="entry name" value="TPR-like_helical_dom_sf"/>
</dbReference>
<dbReference type="Proteomes" id="UP000799439">
    <property type="component" value="Unassembled WGS sequence"/>
</dbReference>
<sequence>MWDTLLSGIFDQLPSEVSVLLQDHLTAVEEGRFESILRSEQSQLLFGHCDDEKLSNVKFSEEQCWSDYIFRRLGLILSTESSNESRAANIHSFFLLGYTALLSFLQSNCTGPPLPFSCTGVILGPSVAGNKAALSSVRTKLLESLATDGVAAYRLTPNIELLCLADTILSNPTIKKSIPLAEWARLRTTFVHQRILSEHSSTLHEQILQSLDQLDELISQGTSTLNITAKTDFLLEKASIETYYGNDKQARSAINDAAKERNFAFALVGRLGKRTKYQERDVSQLVVLARSHDTESSTDNKAAEAGQTGPKNLDLNDDTLLEAISFTTKSSDPAKIVDDAQLPAALSCLDPSKQPLLDPNDSVILLSLASAITNTSPEDGLTREETLPYATRVLEGGSSNWQIYTQALLVRSRIEGYKSRTVERGLLQLQTLVDQVILDTTPTDVPSQQPSQSNHESKPAPTIFLPQAKEGESAPATERLKYVFQLGTQTRWDLEAELAQRWVQLGGLRSALEIYERLELWAEAALCWAATQREDKAKRIVRKMLYHATDGKENSDNEDEENWDGPERNPLPADAPRLFCILGDIDSDPAMYERAWEVSGQHYARAQRSLGRMYISARDYLKAAAAYSRSLHVNRLNHSSWFAFGCALLELEEFEKAVEAFTRCVQLDERDAEAWSNLAAALLRQAKEPGNKSELTSRPDPQKWKHDALRALKRAAALKHDSFQIWENVMIVAASVSPPDYSSAIAAQSSVIDLRGKTVGEKCVDAEIMAIVVRGLIASSEQFDPNKPGPERMLMELFDRKIQPLITASPALWSLVAKLAVWRKKPATGLDAHEKGWRTVITQPGWETDSEARWDLVVDATVELCDAYESLGPMETTEGLGAGQALVAKDWKFKARSAVRGIMGRGRNSFEGTAGWTRLQETLDGLKS</sequence>
<organism evidence="5 6">
    <name type="scientific">Myriangium duriaei CBS 260.36</name>
    <dbReference type="NCBI Taxonomy" id="1168546"/>
    <lineage>
        <taxon>Eukaryota</taxon>
        <taxon>Fungi</taxon>
        <taxon>Dikarya</taxon>
        <taxon>Ascomycota</taxon>
        <taxon>Pezizomycotina</taxon>
        <taxon>Dothideomycetes</taxon>
        <taxon>Dothideomycetidae</taxon>
        <taxon>Myriangiales</taxon>
        <taxon>Myriangiaceae</taxon>
        <taxon>Myriangium</taxon>
    </lineage>
</organism>
<dbReference type="PANTHER" id="PTHR16193:SF0">
    <property type="entry name" value="TETRATRICOPEPTIDE REPEAT PROTEIN 27"/>
    <property type="match status" value="1"/>
</dbReference>
<dbReference type="InterPro" id="IPR019734">
    <property type="entry name" value="TPR_rpt"/>
</dbReference>
<feature type="compositionally biased region" description="Polar residues" evidence="4">
    <location>
        <begin position="441"/>
        <end position="454"/>
    </location>
</feature>
<reference evidence="5" key="1">
    <citation type="journal article" date="2020" name="Stud. Mycol.">
        <title>101 Dothideomycetes genomes: a test case for predicting lifestyles and emergence of pathogens.</title>
        <authorList>
            <person name="Haridas S."/>
            <person name="Albert R."/>
            <person name="Binder M."/>
            <person name="Bloem J."/>
            <person name="Labutti K."/>
            <person name="Salamov A."/>
            <person name="Andreopoulos B."/>
            <person name="Baker S."/>
            <person name="Barry K."/>
            <person name="Bills G."/>
            <person name="Bluhm B."/>
            <person name="Cannon C."/>
            <person name="Castanera R."/>
            <person name="Culley D."/>
            <person name="Daum C."/>
            <person name="Ezra D."/>
            <person name="Gonzalez J."/>
            <person name="Henrissat B."/>
            <person name="Kuo A."/>
            <person name="Liang C."/>
            <person name="Lipzen A."/>
            <person name="Lutzoni F."/>
            <person name="Magnuson J."/>
            <person name="Mondo S."/>
            <person name="Nolan M."/>
            <person name="Ohm R."/>
            <person name="Pangilinan J."/>
            <person name="Park H.-J."/>
            <person name="Ramirez L."/>
            <person name="Alfaro M."/>
            <person name="Sun H."/>
            <person name="Tritt A."/>
            <person name="Yoshinaga Y."/>
            <person name="Zwiers L.-H."/>
            <person name="Turgeon B."/>
            <person name="Goodwin S."/>
            <person name="Spatafora J."/>
            <person name="Crous P."/>
            <person name="Grigoriev I."/>
        </authorList>
    </citation>
    <scope>NUCLEOTIDE SEQUENCE</scope>
    <source>
        <strain evidence="5">CBS 260.36</strain>
    </source>
</reference>
<evidence type="ECO:0000256" key="1">
    <source>
        <dbReference type="ARBA" id="ARBA00022737"/>
    </source>
</evidence>
<dbReference type="AlphaFoldDB" id="A0A9P4J768"/>
<feature type="region of interest" description="Disordered" evidence="4">
    <location>
        <begin position="441"/>
        <end position="461"/>
    </location>
</feature>
<evidence type="ECO:0000313" key="6">
    <source>
        <dbReference type="Proteomes" id="UP000799439"/>
    </source>
</evidence>
<feature type="region of interest" description="Disordered" evidence="4">
    <location>
        <begin position="291"/>
        <end position="314"/>
    </location>
</feature>
<dbReference type="PANTHER" id="PTHR16193">
    <property type="entry name" value="TETRATRICOPEPTIDE REPEAT PROTEIN 27"/>
    <property type="match status" value="1"/>
</dbReference>
<evidence type="ECO:0008006" key="7">
    <source>
        <dbReference type="Google" id="ProtNLM"/>
    </source>
</evidence>
<comment type="caution">
    <text evidence="5">The sequence shown here is derived from an EMBL/GenBank/DDBJ whole genome shotgun (WGS) entry which is preliminary data.</text>
</comment>
<dbReference type="SUPFAM" id="SSF48452">
    <property type="entry name" value="TPR-like"/>
    <property type="match status" value="1"/>
</dbReference>
<evidence type="ECO:0000256" key="3">
    <source>
        <dbReference type="PROSITE-ProRule" id="PRU00339"/>
    </source>
</evidence>